<dbReference type="RefSeq" id="WP_066535185.1">
    <property type="nucleotide sequence ID" value="NZ_CP021422.1"/>
</dbReference>
<dbReference type="KEGG" id="amur:ADH66_04445"/>
<evidence type="ECO:0000259" key="2">
    <source>
        <dbReference type="SMART" id="SM00278"/>
    </source>
</evidence>
<dbReference type="EMBL" id="CP021422">
    <property type="protein sequence ID" value="ASB39969.1"/>
    <property type="molecule type" value="Genomic_DNA"/>
</dbReference>
<dbReference type="Pfam" id="PF12836">
    <property type="entry name" value="HHH_3"/>
    <property type="match status" value="1"/>
</dbReference>
<dbReference type="PANTHER" id="PTHR21180:SF32">
    <property type="entry name" value="ENDONUCLEASE_EXONUCLEASE_PHOSPHATASE FAMILY DOMAIN-CONTAINING PROTEIN 1"/>
    <property type="match status" value="1"/>
</dbReference>
<dbReference type="Proteomes" id="UP000596035">
    <property type="component" value="Chromosome"/>
</dbReference>
<keyword evidence="1" id="KW-0812">Transmembrane</keyword>
<protein>
    <submittedName>
        <fullName evidence="4">Helix-hairpin-helix domain-containing protein</fullName>
    </submittedName>
</protein>
<reference evidence="5" key="2">
    <citation type="submission" date="2017-05" db="EMBL/GenBank/DDBJ databases">
        <title>Improved OligoMM genomes.</title>
        <authorList>
            <person name="Garzetti D."/>
        </authorList>
    </citation>
    <scope>NUCLEOTIDE SEQUENCE [LARGE SCALE GENOMIC DNA]</scope>
    <source>
        <strain evidence="5">KB18</strain>
    </source>
</reference>
<evidence type="ECO:0000313" key="6">
    <source>
        <dbReference type="Proteomes" id="UP000596035"/>
    </source>
</evidence>
<dbReference type="InterPro" id="IPR051675">
    <property type="entry name" value="Endo/Exo/Phosphatase_dom_1"/>
</dbReference>
<reference evidence="3" key="1">
    <citation type="journal article" date="2017" name="Genome Announc.">
        <title>High-Quality Whole-Genome Sequences of the Oligo-Mouse-Microbiota Bacterial Community.</title>
        <authorList>
            <person name="Garzetti D."/>
            <person name="Brugiroux S."/>
            <person name="Bunk B."/>
            <person name="Pukall R."/>
            <person name="McCoy K.D."/>
            <person name="Macpherson A.J."/>
            <person name="Stecher B."/>
        </authorList>
    </citation>
    <scope>NUCLEOTIDE SEQUENCE</scope>
    <source>
        <strain evidence="3">KB18</strain>
    </source>
</reference>
<dbReference type="GO" id="GO:0015627">
    <property type="term" value="C:type II protein secretion system complex"/>
    <property type="evidence" value="ECO:0007669"/>
    <property type="project" value="TreeGrafter"/>
</dbReference>
<keyword evidence="5" id="KW-1185">Reference proteome</keyword>
<dbReference type="AlphaFoldDB" id="A0A1Z2XNF4"/>
<dbReference type="InterPro" id="IPR003583">
    <property type="entry name" value="Hlx-hairpin-Hlx_DNA-bd_motif"/>
</dbReference>
<dbReference type="GO" id="GO:0015628">
    <property type="term" value="P:protein secretion by the type II secretion system"/>
    <property type="evidence" value="ECO:0007669"/>
    <property type="project" value="TreeGrafter"/>
</dbReference>
<gene>
    <name evidence="3" type="ORF">ADH66_04445</name>
    <name evidence="4" type="ORF">I5Q82_14510</name>
</gene>
<evidence type="ECO:0000313" key="4">
    <source>
        <dbReference type="EMBL" id="QQR29257.1"/>
    </source>
</evidence>
<dbReference type="NCBIfam" id="TIGR00426">
    <property type="entry name" value="competence protein ComEA helix-hairpin-helix repeat region"/>
    <property type="match status" value="1"/>
</dbReference>
<keyword evidence="1" id="KW-1133">Transmembrane helix</keyword>
<keyword evidence="1" id="KW-0472">Membrane</keyword>
<evidence type="ECO:0000313" key="3">
    <source>
        <dbReference type="EMBL" id="ASB39969.1"/>
    </source>
</evidence>
<dbReference type="InterPro" id="IPR004509">
    <property type="entry name" value="Competence_ComEA_HhH"/>
</dbReference>
<dbReference type="InterPro" id="IPR010994">
    <property type="entry name" value="RuvA_2-like"/>
</dbReference>
<dbReference type="GO" id="GO:0006281">
    <property type="term" value="P:DNA repair"/>
    <property type="evidence" value="ECO:0007669"/>
    <property type="project" value="InterPro"/>
</dbReference>
<dbReference type="PANTHER" id="PTHR21180">
    <property type="entry name" value="ENDONUCLEASE/EXONUCLEASE/PHOSPHATASE FAMILY DOMAIN-CONTAINING PROTEIN 1"/>
    <property type="match status" value="1"/>
</dbReference>
<feature type="domain" description="Helix-hairpin-helix DNA-binding motif class 1" evidence="2">
    <location>
        <begin position="116"/>
        <end position="135"/>
    </location>
</feature>
<dbReference type="Proteomes" id="UP000196710">
    <property type="component" value="Chromosome"/>
</dbReference>
<proteinExistence type="predicted"/>
<dbReference type="Gene3D" id="1.10.150.320">
    <property type="entry name" value="Photosystem II 12 kDa extrinsic protein"/>
    <property type="match status" value="1"/>
</dbReference>
<accession>A0A1Z2XNF4</accession>
<sequence>MRPRAKLGLKVIMAAIIVVCLIQMPTRYEADIYNISREYFDPKGNAVDITPETSGLLIPTERPGIGSGSRTEEEPLLININTADIEELDQLPGIGPALAQRIIDYREAYGGFIAPEELAEVKGIGEAAYEGLAPYVTVD</sequence>
<name>A0A1Z2XNF4_9FIRM</name>
<dbReference type="SUPFAM" id="SSF47781">
    <property type="entry name" value="RuvA domain 2-like"/>
    <property type="match status" value="1"/>
</dbReference>
<feature type="domain" description="Helix-hairpin-helix DNA-binding motif class 1" evidence="2">
    <location>
        <begin position="86"/>
        <end position="105"/>
    </location>
</feature>
<evidence type="ECO:0000256" key="1">
    <source>
        <dbReference type="SAM" id="Phobius"/>
    </source>
</evidence>
<dbReference type="GO" id="GO:0003677">
    <property type="term" value="F:DNA binding"/>
    <property type="evidence" value="ECO:0007669"/>
    <property type="project" value="InterPro"/>
</dbReference>
<reference evidence="4 6" key="3">
    <citation type="submission" date="2020-11" db="EMBL/GenBank/DDBJ databases">
        <title>Closed and high quality bacterial genomes of the OMM12 community.</title>
        <authorList>
            <person name="Marbouty M."/>
            <person name="Lamy-Besnier Q."/>
            <person name="Debarbieux L."/>
            <person name="Koszul R."/>
        </authorList>
    </citation>
    <scope>NUCLEOTIDE SEQUENCE [LARGE SCALE GENOMIC DNA]</scope>
    <source>
        <strain evidence="4 6">KB18</strain>
    </source>
</reference>
<dbReference type="SMART" id="SM00278">
    <property type="entry name" value="HhH1"/>
    <property type="match status" value="2"/>
</dbReference>
<organism evidence="4 6">
    <name type="scientific">Acutalibacter muris</name>
    <dbReference type="NCBI Taxonomy" id="1796620"/>
    <lineage>
        <taxon>Bacteria</taxon>
        <taxon>Bacillati</taxon>
        <taxon>Bacillota</taxon>
        <taxon>Clostridia</taxon>
        <taxon>Eubacteriales</taxon>
        <taxon>Acutalibacteraceae</taxon>
        <taxon>Acutalibacter</taxon>
    </lineage>
</organism>
<dbReference type="EMBL" id="CP065321">
    <property type="protein sequence ID" value="QQR29257.1"/>
    <property type="molecule type" value="Genomic_DNA"/>
</dbReference>
<evidence type="ECO:0000313" key="5">
    <source>
        <dbReference type="Proteomes" id="UP000196710"/>
    </source>
</evidence>
<feature type="transmembrane region" description="Helical" evidence="1">
    <location>
        <begin position="7"/>
        <end position="24"/>
    </location>
</feature>